<reference evidence="2 3" key="1">
    <citation type="submission" date="2019-07" db="EMBL/GenBank/DDBJ databases">
        <title>Complete genome sequence of Comamonas sp. NLF 7-7 isolated from livestock.</title>
        <authorList>
            <person name="Kim D.H."/>
            <person name="Kim J.G."/>
        </authorList>
    </citation>
    <scope>NUCLEOTIDE SEQUENCE [LARGE SCALE GENOMIC DNA]</scope>
    <source>
        <strain evidence="2 3">NLF 7-7</strain>
    </source>
</reference>
<keyword evidence="3" id="KW-1185">Reference proteome</keyword>
<dbReference type="AlphaFoldDB" id="A0A5B8RWY0"/>
<evidence type="ECO:0000313" key="2">
    <source>
        <dbReference type="EMBL" id="QEA13172.1"/>
    </source>
</evidence>
<evidence type="ECO:0000313" key="3">
    <source>
        <dbReference type="Proteomes" id="UP000321199"/>
    </source>
</evidence>
<accession>A0A5B8RWY0</accession>
<proteinExistence type="predicted"/>
<name>A0A5B8RWY0_9BURK</name>
<organism evidence="2 3">
    <name type="scientific">Comamonas flocculans</name>
    <dbReference type="NCBI Taxonomy" id="2597701"/>
    <lineage>
        <taxon>Bacteria</taxon>
        <taxon>Pseudomonadati</taxon>
        <taxon>Pseudomonadota</taxon>
        <taxon>Betaproteobacteria</taxon>
        <taxon>Burkholderiales</taxon>
        <taxon>Comamonadaceae</taxon>
        <taxon>Comamonas</taxon>
    </lineage>
</organism>
<feature type="compositionally biased region" description="Low complexity" evidence="1">
    <location>
        <begin position="30"/>
        <end position="39"/>
    </location>
</feature>
<dbReference type="KEGG" id="cof:FOZ74_09085"/>
<dbReference type="OrthoDB" id="8873041at2"/>
<feature type="region of interest" description="Disordered" evidence="1">
    <location>
        <begin position="25"/>
        <end position="44"/>
    </location>
</feature>
<gene>
    <name evidence="2" type="ORF">FOZ74_09085</name>
</gene>
<sequence length="828" mass="88357">MPPAIQPGASMHGIALRHDFQQSPVGQLGGRQIQQGQAQPARSAGRVLSDIGRGIQSLASRALNAVTPHGVRSGSKFRAGLKESGAQLGELLGALSHGRGHMADGATALRLLQALPTTARPATSRGLAYADLIEQRTAVHLANMSPAQREALHAGLAMAENSALKGDPTLAAVRRAMEQGAVEAAVAALREPLDLAISMVAEEAADKGITGRAFQELYNTAREVLEQQGFRNVPRDELRHMQRALVLQALEQRTSQAQDAGELEPLASMVNKLPTRELHALMNETRQLAGHDATTASFVVMGAIGLRAEQLEQTLTTGFAALLSHAGLAPEDDPGGPLHSPQAYMRQVAEMGQALAELREHSEVHDLRFPEAVNAAHARVLAHLEDYLTPDHLLQLSELNSSQLHAFGQGLRALGVQAGQAQVAADANRRREEVLSAYAQGAQAALTALATGNLAACLQGLARAQPLGDEALQVHMNLGMKAEGADEIMDFRARLMERAMQEMDTPALQALSQRLNSQVMEELASELSNSASLLLSGGQSTEAFDPRLGATMFDRVTDIHLLREAVGNALQARELVAGEPGWAGQAPQVRELLLAQYGVALTPDDRLVVRFGRGGPAVQDALKANIDAMVARPQTDPPHDVHGQVTAGFIKDLPRARYAIATDGGQARELLDAGVADANARMAGAVAQLRALAGNNDALLMLATRLANQNVQAGMQAVMLTQSSPLRLDDGTPGRVMGVEHNDYRFESDGEGGLLLTVKHETSNISMFFPAPRNASEGLGAPVLMQPEQSRVQYRFALHIGADLSVRMHEPLEYSYELVPAPPQDENP</sequence>
<dbReference type="EMBL" id="CP042344">
    <property type="protein sequence ID" value="QEA13172.1"/>
    <property type="molecule type" value="Genomic_DNA"/>
</dbReference>
<dbReference type="RefSeq" id="WP_146912764.1">
    <property type="nucleotide sequence ID" value="NZ_CP042344.1"/>
</dbReference>
<protein>
    <submittedName>
        <fullName evidence="2">Uncharacterized protein</fullName>
    </submittedName>
</protein>
<evidence type="ECO:0000256" key="1">
    <source>
        <dbReference type="SAM" id="MobiDB-lite"/>
    </source>
</evidence>
<dbReference type="Proteomes" id="UP000321199">
    <property type="component" value="Chromosome"/>
</dbReference>